<accession>A0AAP0X861</accession>
<dbReference type="GO" id="GO:0005506">
    <property type="term" value="F:iron ion binding"/>
    <property type="evidence" value="ECO:0007669"/>
    <property type="project" value="InterPro"/>
</dbReference>
<comment type="similarity">
    <text evidence="2 7">Belongs to the cytochrome P450 family.</text>
</comment>
<dbReference type="GO" id="GO:0016705">
    <property type="term" value="F:oxidoreductase activity, acting on paired donors, with incorporation or reduction of molecular oxygen"/>
    <property type="evidence" value="ECO:0007669"/>
    <property type="project" value="InterPro"/>
</dbReference>
<dbReference type="PRINTS" id="PR00385">
    <property type="entry name" value="P450"/>
</dbReference>
<dbReference type="Gene3D" id="1.10.630.10">
    <property type="entry name" value="Cytochrome P450"/>
    <property type="match status" value="1"/>
</dbReference>
<evidence type="ECO:0000256" key="4">
    <source>
        <dbReference type="ARBA" id="ARBA00023002"/>
    </source>
</evidence>
<comment type="cofactor">
    <cofactor evidence="1 6">
        <name>heme</name>
        <dbReference type="ChEBI" id="CHEBI:30413"/>
    </cofactor>
</comment>
<dbReference type="GO" id="GO:0020037">
    <property type="term" value="F:heme binding"/>
    <property type="evidence" value="ECO:0007669"/>
    <property type="project" value="InterPro"/>
</dbReference>
<gene>
    <name evidence="8" type="ORF">L1049_008242</name>
</gene>
<dbReference type="Pfam" id="PF00067">
    <property type="entry name" value="p450"/>
    <property type="match status" value="1"/>
</dbReference>
<dbReference type="GO" id="GO:0006629">
    <property type="term" value="P:lipid metabolic process"/>
    <property type="evidence" value="ECO:0007669"/>
    <property type="project" value="UniProtKB-ARBA"/>
</dbReference>
<keyword evidence="6 7" id="KW-0349">Heme</keyword>
<dbReference type="SUPFAM" id="SSF48264">
    <property type="entry name" value="Cytochrome P450"/>
    <property type="match status" value="1"/>
</dbReference>
<reference evidence="8 9" key="1">
    <citation type="journal article" date="2024" name="Plant J.">
        <title>Genome sequences and population genomics reveal climatic adaptation and genomic divergence between two closely related sweetgum species.</title>
        <authorList>
            <person name="Xu W.Q."/>
            <person name="Ren C.Q."/>
            <person name="Zhang X.Y."/>
            <person name="Comes H.P."/>
            <person name="Liu X.H."/>
            <person name="Li Y.G."/>
            <person name="Kettle C.J."/>
            <person name="Jalonen R."/>
            <person name="Gaisberger H."/>
            <person name="Ma Y.Z."/>
            <person name="Qiu Y.X."/>
        </authorList>
    </citation>
    <scope>NUCLEOTIDE SEQUENCE [LARGE SCALE GENOMIC DNA]</scope>
    <source>
        <strain evidence="8">Hangzhou</strain>
    </source>
</reference>
<keyword evidence="9" id="KW-1185">Reference proteome</keyword>
<dbReference type="EMBL" id="JBBPBK010000002">
    <property type="protein sequence ID" value="KAK9290078.1"/>
    <property type="molecule type" value="Genomic_DNA"/>
</dbReference>
<dbReference type="InterPro" id="IPR001128">
    <property type="entry name" value="Cyt_P450"/>
</dbReference>
<dbReference type="Proteomes" id="UP001415857">
    <property type="component" value="Unassembled WGS sequence"/>
</dbReference>
<evidence type="ECO:0000256" key="3">
    <source>
        <dbReference type="ARBA" id="ARBA00022723"/>
    </source>
</evidence>
<name>A0AAP0X861_LIQFO</name>
<sequence>MRAFEDAATLSSGRFMYALPNIYKVKKFFNFGSERRLKESIAIVHEHADNIIRSRIEEKAKKINEDLLSRFIDNDENSAEFLRDIVISFILAGRDTTSSALTWFFWLLSSRPDIEKKILTEMETIRLRSGKNIGDTYSFDELRDMNYLHAAISETMRLYPPVPIDTKNCRNNDVLPDGTFVGKDWFVTYHTYAMGRMESIWGENCGEFWPERWLEDGVFRQESPFRYPVFHAGPRMCLGKDMAYIQMKSIAASVIERFEVEALEKDKRPEHLLSLTLRMKGGLPVRVKERCVDVIG</sequence>
<evidence type="ECO:0000256" key="1">
    <source>
        <dbReference type="ARBA" id="ARBA00001971"/>
    </source>
</evidence>
<dbReference type="PROSITE" id="PS00086">
    <property type="entry name" value="CYTOCHROME_P450"/>
    <property type="match status" value="1"/>
</dbReference>
<dbReference type="InterPro" id="IPR036396">
    <property type="entry name" value="Cyt_P450_sf"/>
</dbReference>
<evidence type="ECO:0000313" key="9">
    <source>
        <dbReference type="Proteomes" id="UP001415857"/>
    </source>
</evidence>
<dbReference type="InterPro" id="IPR002401">
    <property type="entry name" value="Cyt_P450_E_grp-I"/>
</dbReference>
<dbReference type="PRINTS" id="PR00463">
    <property type="entry name" value="EP450I"/>
</dbReference>
<organism evidence="8 9">
    <name type="scientific">Liquidambar formosana</name>
    <name type="common">Formosan gum</name>
    <dbReference type="NCBI Taxonomy" id="63359"/>
    <lineage>
        <taxon>Eukaryota</taxon>
        <taxon>Viridiplantae</taxon>
        <taxon>Streptophyta</taxon>
        <taxon>Embryophyta</taxon>
        <taxon>Tracheophyta</taxon>
        <taxon>Spermatophyta</taxon>
        <taxon>Magnoliopsida</taxon>
        <taxon>eudicotyledons</taxon>
        <taxon>Gunneridae</taxon>
        <taxon>Pentapetalae</taxon>
        <taxon>Saxifragales</taxon>
        <taxon>Altingiaceae</taxon>
        <taxon>Liquidambar</taxon>
    </lineage>
</organism>
<dbReference type="InterPro" id="IPR017972">
    <property type="entry name" value="Cyt_P450_CS"/>
</dbReference>
<feature type="binding site" description="axial binding residue" evidence="6">
    <location>
        <position position="237"/>
    </location>
    <ligand>
        <name>heme</name>
        <dbReference type="ChEBI" id="CHEBI:30413"/>
    </ligand>
    <ligandPart>
        <name>Fe</name>
        <dbReference type="ChEBI" id="CHEBI:18248"/>
    </ligandPart>
</feature>
<evidence type="ECO:0000256" key="5">
    <source>
        <dbReference type="ARBA" id="ARBA00023004"/>
    </source>
</evidence>
<evidence type="ECO:0008006" key="10">
    <source>
        <dbReference type="Google" id="ProtNLM"/>
    </source>
</evidence>
<dbReference type="GO" id="GO:0004497">
    <property type="term" value="F:monooxygenase activity"/>
    <property type="evidence" value="ECO:0007669"/>
    <property type="project" value="UniProtKB-KW"/>
</dbReference>
<protein>
    <recommendedName>
        <fullName evidence="10">Cytochrome P450</fullName>
    </recommendedName>
</protein>
<dbReference type="PANTHER" id="PTHR24296">
    <property type="entry name" value="CYTOCHROME P450"/>
    <property type="match status" value="1"/>
</dbReference>
<evidence type="ECO:0000256" key="2">
    <source>
        <dbReference type="ARBA" id="ARBA00010617"/>
    </source>
</evidence>
<proteinExistence type="inferred from homology"/>
<keyword evidence="4 7" id="KW-0560">Oxidoreductase</keyword>
<keyword evidence="5 6" id="KW-0408">Iron</keyword>
<dbReference type="AlphaFoldDB" id="A0AAP0X861"/>
<keyword evidence="3 6" id="KW-0479">Metal-binding</keyword>
<keyword evidence="7" id="KW-0503">Monooxygenase</keyword>
<comment type="caution">
    <text evidence="8">The sequence shown here is derived from an EMBL/GenBank/DDBJ whole genome shotgun (WGS) entry which is preliminary data.</text>
</comment>
<evidence type="ECO:0000256" key="7">
    <source>
        <dbReference type="RuleBase" id="RU000461"/>
    </source>
</evidence>
<evidence type="ECO:0000313" key="8">
    <source>
        <dbReference type="EMBL" id="KAK9290078.1"/>
    </source>
</evidence>
<evidence type="ECO:0000256" key="6">
    <source>
        <dbReference type="PIRSR" id="PIRSR602401-1"/>
    </source>
</evidence>